<keyword evidence="3" id="KW-0408">Iron</keyword>
<evidence type="ECO:0000256" key="4">
    <source>
        <dbReference type="ARBA" id="ARBA00023014"/>
    </source>
</evidence>
<evidence type="ECO:0000256" key="2">
    <source>
        <dbReference type="ARBA" id="ARBA00022723"/>
    </source>
</evidence>
<reference evidence="8 9" key="1">
    <citation type="submission" date="2018-10" db="EMBL/GenBank/DDBJ databases">
        <title>Sequencing the genomes of 1000 actinobacteria strains.</title>
        <authorList>
            <person name="Klenk H.-P."/>
        </authorList>
    </citation>
    <scope>NUCLEOTIDE SEQUENCE [LARGE SCALE GENOMIC DNA]</scope>
    <source>
        <strain evidence="8 9">DSM 43800</strain>
    </source>
</reference>
<keyword evidence="9" id="KW-1185">Reference proteome</keyword>
<protein>
    <submittedName>
        <fullName evidence="8">Toluene 4-monooxygenase protein C</fullName>
    </submittedName>
</protein>
<dbReference type="InterPro" id="IPR036922">
    <property type="entry name" value="Rieske_2Fe-2S_sf"/>
</dbReference>
<comment type="similarity">
    <text evidence="6">Belongs to the bacterial ring-hydroxylating dioxygenase ferredoxin component family.</text>
</comment>
<dbReference type="RefSeq" id="WP_246018974.1">
    <property type="nucleotide sequence ID" value="NZ_RBXO01000001.1"/>
</dbReference>
<dbReference type="SUPFAM" id="SSF50022">
    <property type="entry name" value="ISP domain"/>
    <property type="match status" value="1"/>
</dbReference>
<evidence type="ECO:0000259" key="7">
    <source>
        <dbReference type="PROSITE" id="PS51296"/>
    </source>
</evidence>
<organism evidence="8 9">
    <name type="scientific">Saccharothrix australiensis</name>
    <dbReference type="NCBI Taxonomy" id="2072"/>
    <lineage>
        <taxon>Bacteria</taxon>
        <taxon>Bacillati</taxon>
        <taxon>Actinomycetota</taxon>
        <taxon>Actinomycetes</taxon>
        <taxon>Pseudonocardiales</taxon>
        <taxon>Pseudonocardiaceae</taxon>
        <taxon>Saccharothrix</taxon>
    </lineage>
</organism>
<dbReference type="PANTHER" id="PTHR21496:SF0">
    <property type="entry name" value="RIESKE DOMAIN-CONTAINING PROTEIN"/>
    <property type="match status" value="1"/>
</dbReference>
<dbReference type="GO" id="GO:0016705">
    <property type="term" value="F:oxidoreductase activity, acting on paired donors, with incorporation or reduction of molecular oxygen"/>
    <property type="evidence" value="ECO:0007669"/>
    <property type="project" value="UniProtKB-ARBA"/>
</dbReference>
<evidence type="ECO:0000256" key="3">
    <source>
        <dbReference type="ARBA" id="ARBA00023004"/>
    </source>
</evidence>
<dbReference type="GO" id="GO:0046872">
    <property type="term" value="F:metal ion binding"/>
    <property type="evidence" value="ECO:0007669"/>
    <property type="project" value="UniProtKB-KW"/>
</dbReference>
<keyword evidence="8" id="KW-0503">Monooxygenase</keyword>
<evidence type="ECO:0000313" key="9">
    <source>
        <dbReference type="Proteomes" id="UP000282084"/>
    </source>
</evidence>
<comment type="caution">
    <text evidence="8">The sequence shown here is derived from an EMBL/GenBank/DDBJ whole genome shotgun (WGS) entry which is preliminary data.</text>
</comment>
<gene>
    <name evidence="8" type="ORF">C8E97_3734</name>
</gene>
<evidence type="ECO:0000313" key="8">
    <source>
        <dbReference type="EMBL" id="RKT55078.1"/>
    </source>
</evidence>
<comment type="cofactor">
    <cofactor evidence="5">
        <name>[2Fe-2S] cluster</name>
        <dbReference type="ChEBI" id="CHEBI:190135"/>
    </cofactor>
</comment>
<keyword evidence="4" id="KW-0411">Iron-sulfur</keyword>
<proteinExistence type="inferred from homology"/>
<dbReference type="AlphaFoldDB" id="A0A495W5I4"/>
<dbReference type="Proteomes" id="UP000282084">
    <property type="component" value="Unassembled WGS sequence"/>
</dbReference>
<dbReference type="PANTHER" id="PTHR21496">
    <property type="entry name" value="FERREDOXIN-RELATED"/>
    <property type="match status" value="1"/>
</dbReference>
<dbReference type="GO" id="GO:0051537">
    <property type="term" value="F:2 iron, 2 sulfur cluster binding"/>
    <property type="evidence" value="ECO:0007669"/>
    <property type="project" value="UniProtKB-KW"/>
</dbReference>
<dbReference type="EMBL" id="RBXO01000001">
    <property type="protein sequence ID" value="RKT55078.1"/>
    <property type="molecule type" value="Genomic_DNA"/>
</dbReference>
<evidence type="ECO:0000256" key="1">
    <source>
        <dbReference type="ARBA" id="ARBA00022714"/>
    </source>
</evidence>
<name>A0A495W5I4_9PSEU</name>
<feature type="domain" description="Rieske" evidence="7">
    <location>
        <begin position="12"/>
        <end position="106"/>
    </location>
</feature>
<evidence type="ECO:0000256" key="5">
    <source>
        <dbReference type="ARBA" id="ARBA00034078"/>
    </source>
</evidence>
<dbReference type="Gene3D" id="2.102.10.10">
    <property type="entry name" value="Rieske [2Fe-2S] iron-sulphur domain"/>
    <property type="match status" value="1"/>
</dbReference>
<evidence type="ECO:0000256" key="6">
    <source>
        <dbReference type="ARBA" id="ARBA00038001"/>
    </source>
</evidence>
<keyword evidence="2" id="KW-0479">Metal-binding</keyword>
<dbReference type="PROSITE" id="PS51296">
    <property type="entry name" value="RIESKE"/>
    <property type="match status" value="1"/>
</dbReference>
<sequence>MSARGQTGGEWVSALRLDELWEGEMVGLELAGHEVLLLNLDGRVCAYRNRCPHQGTPLDEGDLDGDTLTCGGHLWEFDVRSGQGINPAGCALRPYPVRVADDVVWVELPR</sequence>
<accession>A0A495W5I4</accession>
<keyword evidence="8" id="KW-0560">Oxidoreductase</keyword>
<dbReference type="Pfam" id="PF00355">
    <property type="entry name" value="Rieske"/>
    <property type="match status" value="1"/>
</dbReference>
<dbReference type="GO" id="GO:0004497">
    <property type="term" value="F:monooxygenase activity"/>
    <property type="evidence" value="ECO:0007669"/>
    <property type="project" value="UniProtKB-KW"/>
</dbReference>
<keyword evidence="1" id="KW-0001">2Fe-2S</keyword>
<dbReference type="InterPro" id="IPR017941">
    <property type="entry name" value="Rieske_2Fe-2S"/>
</dbReference>